<keyword evidence="7" id="KW-0472">Membrane</keyword>
<feature type="compositionally biased region" description="Low complexity" evidence="6">
    <location>
        <begin position="451"/>
        <end position="469"/>
    </location>
</feature>
<dbReference type="AlphaFoldDB" id="A0A848LBN4"/>
<protein>
    <submittedName>
        <fullName evidence="9">Protein kinase</fullName>
    </submittedName>
</protein>
<dbReference type="InterPro" id="IPR008266">
    <property type="entry name" value="Tyr_kinase_AS"/>
</dbReference>
<feature type="region of interest" description="Disordered" evidence="6">
    <location>
        <begin position="451"/>
        <end position="570"/>
    </location>
</feature>
<organism evidence="9 10">
    <name type="scientific">Pyxidicoccus fallax</name>
    <dbReference type="NCBI Taxonomy" id="394095"/>
    <lineage>
        <taxon>Bacteria</taxon>
        <taxon>Pseudomonadati</taxon>
        <taxon>Myxococcota</taxon>
        <taxon>Myxococcia</taxon>
        <taxon>Myxococcales</taxon>
        <taxon>Cystobacterineae</taxon>
        <taxon>Myxococcaceae</taxon>
        <taxon>Pyxidicoccus</taxon>
    </lineage>
</organism>
<feature type="region of interest" description="Disordered" evidence="6">
    <location>
        <begin position="360"/>
        <end position="405"/>
    </location>
</feature>
<proteinExistence type="predicted"/>
<keyword evidence="2 5" id="KW-0547">Nucleotide-binding</keyword>
<dbReference type="PROSITE" id="PS00107">
    <property type="entry name" value="PROTEIN_KINASE_ATP"/>
    <property type="match status" value="1"/>
</dbReference>
<feature type="domain" description="Protein kinase" evidence="8">
    <location>
        <begin position="34"/>
        <end position="311"/>
    </location>
</feature>
<feature type="transmembrane region" description="Helical" evidence="7">
    <location>
        <begin position="417"/>
        <end position="441"/>
    </location>
</feature>
<sequence length="658" mass="70308">MSTRARSPEFPGFTASLVTSEDVSDLRPKRFGKYELQERLGSGGMAVVYRALYTAAPGVTKPVVIKRVLSTYAEEPAFAQMFLNEARISVGLSHGNIVQVFDFGEVDGEYFLAMELVDGHTLGRVLRAAKAKGLACIPAPLAVGIALEMCRGLHHAHTRLDARGEPLGVVHRDLSPDNVLLSYEGEVKLTDFGIAKARLAGRPETEVGIVKGKYLYFSPEQARGEVLDARSDVYTVGTVLYQMLCGQRPVDGSSEWEVMRRISEGELTPALSLNPTLDSDLQGILQLALGTSRDKRYLSAEALQQALSDWMGFRAPRFPANARKHFMSWLFQEELTAMKRAPTIPSDFLAQLQSWRGRSAAPAPASRGMTTPMSPPRAFPLGRPALGAGNAAAPTAETPPRASMRSRFRARLLRRSAVVKGVLAALVVTVLGIVGTTAFWVSHAGAHRVATASPAPAPGTTATAGGSAPAQPPTMTPARAEPSVSAATSAGLQARLVVGDASSTQPRITTASGQMGMIDGAPTSAPPTGTGSAHVAPATGESSTHLAGTESAHAAPAAGEPSTAPTSAEDETRLAMENGLYWLSRADDNRALGWFQQCLRHDRSSARCHLELARIYARRGAIRDAMKHFTHHLALEHEGPSAEEARRYLKLYAGSDPR</sequence>
<evidence type="ECO:0000256" key="6">
    <source>
        <dbReference type="SAM" id="MobiDB-lite"/>
    </source>
</evidence>
<evidence type="ECO:0000256" key="1">
    <source>
        <dbReference type="ARBA" id="ARBA00022679"/>
    </source>
</evidence>
<keyword evidence="4 5" id="KW-0067">ATP-binding</keyword>
<evidence type="ECO:0000256" key="3">
    <source>
        <dbReference type="ARBA" id="ARBA00022777"/>
    </source>
</evidence>
<accession>A0A848LBN4</accession>
<feature type="compositionally biased region" description="Polar residues" evidence="6">
    <location>
        <begin position="501"/>
        <end position="513"/>
    </location>
</feature>
<gene>
    <name evidence="9" type="ORF">HG543_13695</name>
</gene>
<dbReference type="PROSITE" id="PS50011">
    <property type="entry name" value="PROTEIN_KINASE_DOM"/>
    <property type="match status" value="1"/>
</dbReference>
<evidence type="ECO:0000256" key="5">
    <source>
        <dbReference type="PROSITE-ProRule" id="PRU10141"/>
    </source>
</evidence>
<keyword evidence="1" id="KW-0808">Transferase</keyword>
<evidence type="ECO:0000259" key="8">
    <source>
        <dbReference type="PROSITE" id="PS50011"/>
    </source>
</evidence>
<dbReference type="PANTHER" id="PTHR43289">
    <property type="entry name" value="MITOGEN-ACTIVATED PROTEIN KINASE KINASE KINASE 20-RELATED"/>
    <property type="match status" value="1"/>
</dbReference>
<name>A0A848LBN4_9BACT</name>
<dbReference type="EMBL" id="JABBJJ010000050">
    <property type="protein sequence ID" value="NMO15896.1"/>
    <property type="molecule type" value="Genomic_DNA"/>
</dbReference>
<dbReference type="GO" id="GO:0005524">
    <property type="term" value="F:ATP binding"/>
    <property type="evidence" value="ECO:0007669"/>
    <property type="project" value="UniProtKB-UniRule"/>
</dbReference>
<evidence type="ECO:0000256" key="2">
    <source>
        <dbReference type="ARBA" id="ARBA00022741"/>
    </source>
</evidence>
<dbReference type="InterPro" id="IPR011009">
    <property type="entry name" value="Kinase-like_dom_sf"/>
</dbReference>
<feature type="binding site" evidence="5">
    <location>
        <position position="66"/>
    </location>
    <ligand>
        <name>ATP</name>
        <dbReference type="ChEBI" id="CHEBI:30616"/>
    </ligand>
</feature>
<keyword evidence="10" id="KW-1185">Reference proteome</keyword>
<feature type="compositionally biased region" description="Low complexity" evidence="6">
    <location>
        <begin position="380"/>
        <end position="403"/>
    </location>
</feature>
<dbReference type="InterPro" id="IPR000719">
    <property type="entry name" value="Prot_kinase_dom"/>
</dbReference>
<dbReference type="Gene3D" id="1.10.510.10">
    <property type="entry name" value="Transferase(Phosphotransferase) domain 1"/>
    <property type="match status" value="1"/>
</dbReference>
<keyword evidence="7" id="KW-1133">Transmembrane helix</keyword>
<keyword evidence="7" id="KW-0812">Transmembrane</keyword>
<dbReference type="Gene3D" id="1.25.40.10">
    <property type="entry name" value="Tetratricopeptide repeat domain"/>
    <property type="match status" value="1"/>
</dbReference>
<evidence type="ECO:0000313" key="10">
    <source>
        <dbReference type="Proteomes" id="UP000518300"/>
    </source>
</evidence>
<dbReference type="Proteomes" id="UP000518300">
    <property type="component" value="Unassembled WGS sequence"/>
</dbReference>
<keyword evidence="3 9" id="KW-0418">Kinase</keyword>
<evidence type="ECO:0000256" key="7">
    <source>
        <dbReference type="SAM" id="Phobius"/>
    </source>
</evidence>
<dbReference type="PROSITE" id="PS00109">
    <property type="entry name" value="PROTEIN_KINASE_TYR"/>
    <property type="match status" value="1"/>
</dbReference>
<dbReference type="Gene3D" id="3.30.200.20">
    <property type="entry name" value="Phosphorylase Kinase, domain 1"/>
    <property type="match status" value="1"/>
</dbReference>
<evidence type="ECO:0000313" key="9">
    <source>
        <dbReference type="EMBL" id="NMO15896.1"/>
    </source>
</evidence>
<comment type="caution">
    <text evidence="9">The sequence shown here is derived from an EMBL/GenBank/DDBJ whole genome shotgun (WGS) entry which is preliminary data.</text>
</comment>
<dbReference type="PANTHER" id="PTHR43289:SF6">
    <property type="entry name" value="SERINE_THREONINE-PROTEIN KINASE NEKL-3"/>
    <property type="match status" value="1"/>
</dbReference>
<dbReference type="Pfam" id="PF00069">
    <property type="entry name" value="Pkinase"/>
    <property type="match status" value="1"/>
</dbReference>
<reference evidence="9 10" key="1">
    <citation type="submission" date="2020-04" db="EMBL/GenBank/DDBJ databases">
        <title>Draft genome of Pyxidicoccus fallax type strain.</title>
        <authorList>
            <person name="Whitworth D.E."/>
        </authorList>
    </citation>
    <scope>NUCLEOTIDE SEQUENCE [LARGE SCALE GENOMIC DNA]</scope>
    <source>
        <strain evidence="9 10">DSM 14698</strain>
    </source>
</reference>
<evidence type="ECO:0000256" key="4">
    <source>
        <dbReference type="ARBA" id="ARBA00022840"/>
    </source>
</evidence>
<dbReference type="GO" id="GO:0004674">
    <property type="term" value="F:protein serine/threonine kinase activity"/>
    <property type="evidence" value="ECO:0007669"/>
    <property type="project" value="TreeGrafter"/>
</dbReference>
<dbReference type="SUPFAM" id="SSF48452">
    <property type="entry name" value="TPR-like"/>
    <property type="match status" value="1"/>
</dbReference>
<dbReference type="CDD" id="cd14014">
    <property type="entry name" value="STKc_PknB_like"/>
    <property type="match status" value="1"/>
</dbReference>
<dbReference type="SUPFAM" id="SSF56112">
    <property type="entry name" value="Protein kinase-like (PK-like)"/>
    <property type="match status" value="1"/>
</dbReference>
<dbReference type="InterPro" id="IPR011990">
    <property type="entry name" value="TPR-like_helical_dom_sf"/>
</dbReference>
<dbReference type="InterPro" id="IPR017441">
    <property type="entry name" value="Protein_kinase_ATP_BS"/>
</dbReference>